<organism evidence="2 3">
    <name type="scientific">Clostridium aciditolerans</name>
    <dbReference type="NCBI Taxonomy" id="339861"/>
    <lineage>
        <taxon>Bacteria</taxon>
        <taxon>Bacillati</taxon>
        <taxon>Bacillota</taxon>
        <taxon>Clostridia</taxon>
        <taxon>Eubacteriales</taxon>
        <taxon>Clostridiaceae</taxon>
        <taxon>Clostridium</taxon>
    </lineage>
</organism>
<evidence type="ECO:0000313" key="3">
    <source>
        <dbReference type="Proteomes" id="UP000622687"/>
    </source>
</evidence>
<dbReference type="AlphaFoldDB" id="A0A934HVZ0"/>
<feature type="compositionally biased region" description="Basic residues" evidence="1">
    <location>
        <begin position="71"/>
        <end position="82"/>
    </location>
</feature>
<dbReference type="Proteomes" id="UP000622687">
    <property type="component" value="Unassembled WGS sequence"/>
</dbReference>
<keyword evidence="3" id="KW-1185">Reference proteome</keyword>
<sequence length="103" mass="13278">MNNTDHYNDNNEDIIENYYQPRNMNYPTYPMYSCPLCNYQMSMRDEYYDSYEYDDPDEYYDLDESDDPGYRQKHRRRRRRRRRHPRFDDRFFFPSPFFFPFFF</sequence>
<dbReference type="EMBL" id="JAEEGB010000003">
    <property type="protein sequence ID" value="MBI6871562.1"/>
    <property type="molecule type" value="Genomic_DNA"/>
</dbReference>
<feature type="region of interest" description="Disordered" evidence="1">
    <location>
        <begin position="59"/>
        <end position="82"/>
    </location>
</feature>
<accession>A0A934HVZ0</accession>
<evidence type="ECO:0000256" key="1">
    <source>
        <dbReference type="SAM" id="MobiDB-lite"/>
    </source>
</evidence>
<protein>
    <submittedName>
        <fullName evidence="2">Uncharacterized protein</fullName>
    </submittedName>
</protein>
<dbReference type="RefSeq" id="WP_211141006.1">
    <property type="nucleotide sequence ID" value="NZ_JAEEGB010000003.1"/>
</dbReference>
<name>A0A934HVZ0_9CLOT</name>
<comment type="caution">
    <text evidence="2">The sequence shown here is derived from an EMBL/GenBank/DDBJ whole genome shotgun (WGS) entry which is preliminary data.</text>
</comment>
<proteinExistence type="predicted"/>
<gene>
    <name evidence="2" type="ORF">I6U51_02430</name>
</gene>
<evidence type="ECO:0000313" key="2">
    <source>
        <dbReference type="EMBL" id="MBI6871562.1"/>
    </source>
</evidence>
<reference evidence="2" key="1">
    <citation type="submission" date="2020-12" db="EMBL/GenBank/DDBJ databases">
        <title>Clostridium thailandense sp. nov., a novel acetogenic bacterium isolated from peat land soil in Thailand.</title>
        <authorList>
            <person name="Chaikitkaew S."/>
            <person name="Birkeland N.K."/>
        </authorList>
    </citation>
    <scope>NUCLEOTIDE SEQUENCE</scope>
    <source>
        <strain evidence="2">DSM 17425</strain>
    </source>
</reference>